<evidence type="ECO:0000313" key="3">
    <source>
        <dbReference type="Proteomes" id="UP000695022"/>
    </source>
</evidence>
<keyword evidence="2" id="KW-0472">Membrane</keyword>
<feature type="transmembrane region" description="Helical" evidence="2">
    <location>
        <begin position="12"/>
        <end position="32"/>
    </location>
</feature>
<dbReference type="GeneID" id="106816380"/>
<feature type="compositionally biased region" description="Basic and acidic residues" evidence="1">
    <location>
        <begin position="92"/>
        <end position="104"/>
    </location>
</feature>
<gene>
    <name evidence="4" type="primary">LOC106816380</name>
</gene>
<evidence type="ECO:0000313" key="4">
    <source>
        <dbReference type="RefSeq" id="XP_014676466.1"/>
    </source>
</evidence>
<name>A0ABM1EW95_PRICU</name>
<proteinExistence type="predicted"/>
<reference evidence="4" key="1">
    <citation type="submission" date="2025-08" db="UniProtKB">
        <authorList>
            <consortium name="RefSeq"/>
        </authorList>
    </citation>
    <scope>IDENTIFICATION</scope>
</reference>
<keyword evidence="2" id="KW-0812">Transmembrane</keyword>
<evidence type="ECO:0000256" key="2">
    <source>
        <dbReference type="SAM" id="Phobius"/>
    </source>
</evidence>
<dbReference type="RefSeq" id="XP_014676466.1">
    <property type="nucleotide sequence ID" value="XM_014820980.1"/>
</dbReference>
<feature type="region of interest" description="Disordered" evidence="1">
    <location>
        <begin position="90"/>
        <end position="115"/>
    </location>
</feature>
<protein>
    <submittedName>
        <fullName evidence="4">Uncharacterized protein LOC106816380 isoform X1</fullName>
    </submittedName>
</protein>
<keyword evidence="2" id="KW-1133">Transmembrane helix</keyword>
<dbReference type="Proteomes" id="UP000695022">
    <property type="component" value="Unplaced"/>
</dbReference>
<sequence length="115" mass="13374">MIWSFHVPQILIELSTNCIILFPCLPTYSWIYPTGDYPRQLTKSAKSELWKYALYFKLIGSVLWYIGNPKKKAHPRRCIFTEEEKEQVLTCPERETGIAPDRKPSPPNNNTTARS</sequence>
<accession>A0ABM1EW95</accession>
<organism evidence="3 4">
    <name type="scientific">Priapulus caudatus</name>
    <name type="common">Priapulid worm</name>
    <dbReference type="NCBI Taxonomy" id="37621"/>
    <lineage>
        <taxon>Eukaryota</taxon>
        <taxon>Metazoa</taxon>
        <taxon>Ecdysozoa</taxon>
        <taxon>Scalidophora</taxon>
        <taxon>Priapulida</taxon>
        <taxon>Priapulimorpha</taxon>
        <taxon>Priapulimorphida</taxon>
        <taxon>Priapulidae</taxon>
        <taxon>Priapulus</taxon>
    </lineage>
</organism>
<evidence type="ECO:0000256" key="1">
    <source>
        <dbReference type="SAM" id="MobiDB-lite"/>
    </source>
</evidence>
<keyword evidence="3" id="KW-1185">Reference proteome</keyword>